<gene>
    <name evidence="2" type="ORF">COLO4_24149</name>
</gene>
<sequence>MDEQDDVFGDKDRISGLPDDILLDILSNLPMKDINATSGLSIGNTVIP</sequence>
<evidence type="ECO:0000313" key="3">
    <source>
        <dbReference type="Proteomes" id="UP000187203"/>
    </source>
</evidence>
<evidence type="ECO:0000313" key="2">
    <source>
        <dbReference type="EMBL" id="OMO80309.1"/>
    </source>
</evidence>
<proteinExistence type="predicted"/>
<dbReference type="Pfam" id="PF00646">
    <property type="entry name" value="F-box"/>
    <property type="match status" value="1"/>
</dbReference>
<dbReference type="InterPro" id="IPR036047">
    <property type="entry name" value="F-box-like_dom_sf"/>
</dbReference>
<name>A0A1R3ICK6_9ROSI</name>
<dbReference type="OrthoDB" id="612216at2759"/>
<dbReference type="EMBL" id="AWUE01018447">
    <property type="protein sequence ID" value="OMO80309.1"/>
    <property type="molecule type" value="Genomic_DNA"/>
</dbReference>
<protein>
    <recommendedName>
        <fullName evidence="1">F-box domain-containing protein</fullName>
    </recommendedName>
</protein>
<keyword evidence="3" id="KW-1185">Reference proteome</keyword>
<evidence type="ECO:0000259" key="1">
    <source>
        <dbReference type="Pfam" id="PF00646"/>
    </source>
</evidence>
<feature type="domain" description="F-box" evidence="1">
    <location>
        <begin position="14"/>
        <end position="41"/>
    </location>
</feature>
<accession>A0A1R3ICK6</accession>
<comment type="caution">
    <text evidence="2">The sequence shown here is derived from an EMBL/GenBank/DDBJ whole genome shotgun (WGS) entry which is preliminary data.</text>
</comment>
<dbReference type="SUPFAM" id="SSF81383">
    <property type="entry name" value="F-box domain"/>
    <property type="match status" value="1"/>
</dbReference>
<reference evidence="3" key="1">
    <citation type="submission" date="2013-09" db="EMBL/GenBank/DDBJ databases">
        <title>Corchorus olitorius genome sequencing.</title>
        <authorList>
            <person name="Alam M."/>
            <person name="Haque M.S."/>
            <person name="Islam M.S."/>
            <person name="Emdad E.M."/>
            <person name="Islam M.M."/>
            <person name="Ahmed B."/>
            <person name="Halim A."/>
            <person name="Hossen Q.M.M."/>
            <person name="Hossain M.Z."/>
            <person name="Ahmed R."/>
            <person name="Khan M.M."/>
            <person name="Islam R."/>
            <person name="Rashid M.M."/>
            <person name="Khan S.A."/>
            <person name="Rahman M.S."/>
            <person name="Alam M."/>
            <person name="Yahiya A.S."/>
            <person name="Khan M.S."/>
            <person name="Azam M.S."/>
            <person name="Haque T."/>
            <person name="Lashkar M.Z.H."/>
            <person name="Akhand A.I."/>
            <person name="Morshed G."/>
            <person name="Roy S."/>
            <person name="Uddin K.S."/>
            <person name="Rabeya T."/>
            <person name="Hossain A.S."/>
            <person name="Chowdhury A."/>
            <person name="Snigdha A.R."/>
            <person name="Mortoza M.S."/>
            <person name="Matin S.A."/>
            <person name="Hoque S.M.E."/>
            <person name="Islam M.K."/>
            <person name="Roy D.K."/>
            <person name="Haider R."/>
            <person name="Moosa M.M."/>
            <person name="Elias S.M."/>
            <person name="Hasan A.M."/>
            <person name="Jahan S."/>
            <person name="Shafiuddin M."/>
            <person name="Mahmood N."/>
            <person name="Shommy N.S."/>
        </authorList>
    </citation>
    <scope>NUCLEOTIDE SEQUENCE [LARGE SCALE GENOMIC DNA]</scope>
    <source>
        <strain evidence="3">cv. O-4</strain>
    </source>
</reference>
<dbReference type="AlphaFoldDB" id="A0A1R3ICK6"/>
<dbReference type="Proteomes" id="UP000187203">
    <property type="component" value="Unassembled WGS sequence"/>
</dbReference>
<organism evidence="2 3">
    <name type="scientific">Corchorus olitorius</name>
    <dbReference type="NCBI Taxonomy" id="93759"/>
    <lineage>
        <taxon>Eukaryota</taxon>
        <taxon>Viridiplantae</taxon>
        <taxon>Streptophyta</taxon>
        <taxon>Embryophyta</taxon>
        <taxon>Tracheophyta</taxon>
        <taxon>Spermatophyta</taxon>
        <taxon>Magnoliopsida</taxon>
        <taxon>eudicotyledons</taxon>
        <taxon>Gunneridae</taxon>
        <taxon>Pentapetalae</taxon>
        <taxon>rosids</taxon>
        <taxon>malvids</taxon>
        <taxon>Malvales</taxon>
        <taxon>Malvaceae</taxon>
        <taxon>Grewioideae</taxon>
        <taxon>Apeibeae</taxon>
        <taxon>Corchorus</taxon>
    </lineage>
</organism>
<dbReference type="InterPro" id="IPR001810">
    <property type="entry name" value="F-box_dom"/>
</dbReference>